<dbReference type="EMBL" id="JAGTXB010000001">
    <property type="protein sequence ID" value="MBS0025861.1"/>
    <property type="molecule type" value="Genomic_DNA"/>
</dbReference>
<dbReference type="Proteomes" id="UP000676386">
    <property type="component" value="Unassembled WGS sequence"/>
</dbReference>
<keyword evidence="2" id="KW-0812">Transmembrane</keyword>
<keyword evidence="2" id="KW-0472">Membrane</keyword>
<dbReference type="Pfam" id="PF13568">
    <property type="entry name" value="OMP_b-brl_2"/>
    <property type="match status" value="1"/>
</dbReference>
<gene>
    <name evidence="4" type="ORF">KE626_00925</name>
</gene>
<evidence type="ECO:0000259" key="3">
    <source>
        <dbReference type="Pfam" id="PF13568"/>
    </source>
</evidence>
<feature type="compositionally biased region" description="Low complexity" evidence="1">
    <location>
        <begin position="161"/>
        <end position="179"/>
    </location>
</feature>
<feature type="domain" description="Outer membrane protein beta-barrel" evidence="3">
    <location>
        <begin position="250"/>
        <end position="367"/>
    </location>
</feature>
<feature type="compositionally biased region" description="Polar residues" evidence="1">
    <location>
        <begin position="73"/>
        <end position="91"/>
    </location>
</feature>
<evidence type="ECO:0000256" key="2">
    <source>
        <dbReference type="SAM" id="Phobius"/>
    </source>
</evidence>
<feature type="compositionally biased region" description="Polar residues" evidence="1">
    <location>
        <begin position="106"/>
        <end position="124"/>
    </location>
</feature>
<protein>
    <submittedName>
        <fullName evidence="4">Outer membrane beta-barrel protein</fullName>
    </submittedName>
</protein>
<feature type="region of interest" description="Disordered" evidence="1">
    <location>
        <begin position="226"/>
        <end position="245"/>
    </location>
</feature>
<proteinExistence type="predicted"/>
<feature type="transmembrane region" description="Helical" evidence="2">
    <location>
        <begin position="43"/>
        <end position="61"/>
    </location>
</feature>
<reference evidence="4 5" key="1">
    <citation type="submission" date="2021-04" db="EMBL/GenBank/DDBJ databases">
        <title>Chitinophaga sp. nov., isolated from the rhizosphere soil.</title>
        <authorList>
            <person name="He S."/>
        </authorList>
    </citation>
    <scope>NUCLEOTIDE SEQUENCE [LARGE SCALE GENOMIC DNA]</scope>
    <source>
        <strain evidence="4 5">2R12</strain>
    </source>
</reference>
<evidence type="ECO:0000256" key="1">
    <source>
        <dbReference type="SAM" id="MobiDB-lite"/>
    </source>
</evidence>
<sequence>MNDAFENSIRNKLNEADIPFDQDAWKKMESLLDAGDNNKRPAGWWWLFLLPLLGALGWWVMQPSTADKKTADTAVSVQKTNDKLSTATDNTPGKRPNEGVSRKVNNHQLAGSTSAENETGNSKQATEKRSAENDINNAGKHLPKAKQVERKLNNEPAKQLPGESPTTGGENTTGTATPPVVNTTGANYSLPAAKDSISIPPQNDIHLIKIKNITNYNGYTKITRPSEIPVNTDKQPDRQSAAPGRKINSKGLQIGVTLGPDLNVAPSLNYGKVGFNLGVLAHYYFDRHWFVTTGAVYSKKLYGATKTDYTTPDNVGVPYDLVKVNANCDVLDIPINMNYTFLQVNNNTLSATLGISNYFMLKEKYEYLYKDLPKWEKTVENENQHYLAILNVGALYQQPAGKRLIVGVQPYAKIPLRGVGLGQVKLYSAGVSFQLNLVGKKR</sequence>
<keyword evidence="5" id="KW-1185">Reference proteome</keyword>
<dbReference type="InterPro" id="IPR025665">
    <property type="entry name" value="Beta-barrel_OMP_2"/>
</dbReference>
<evidence type="ECO:0000313" key="4">
    <source>
        <dbReference type="EMBL" id="MBS0025861.1"/>
    </source>
</evidence>
<organism evidence="4 5">
    <name type="scientific">Chitinophaga hostae</name>
    <dbReference type="NCBI Taxonomy" id="2831022"/>
    <lineage>
        <taxon>Bacteria</taxon>
        <taxon>Pseudomonadati</taxon>
        <taxon>Bacteroidota</taxon>
        <taxon>Chitinophagia</taxon>
        <taxon>Chitinophagales</taxon>
        <taxon>Chitinophagaceae</taxon>
        <taxon>Chitinophaga</taxon>
    </lineage>
</organism>
<accession>A0ABS5ISG2</accession>
<evidence type="ECO:0000313" key="5">
    <source>
        <dbReference type="Proteomes" id="UP000676386"/>
    </source>
</evidence>
<feature type="region of interest" description="Disordered" evidence="1">
    <location>
        <begin position="71"/>
        <end position="181"/>
    </location>
</feature>
<keyword evidence="2" id="KW-1133">Transmembrane helix</keyword>
<dbReference type="RefSeq" id="WP_211970951.1">
    <property type="nucleotide sequence ID" value="NZ_CBFHAM010000029.1"/>
</dbReference>
<name>A0ABS5ISG2_9BACT</name>
<comment type="caution">
    <text evidence="4">The sequence shown here is derived from an EMBL/GenBank/DDBJ whole genome shotgun (WGS) entry which is preliminary data.</text>
</comment>